<evidence type="ECO:0000313" key="2">
    <source>
        <dbReference type="EMBL" id="KAG2492598.1"/>
    </source>
</evidence>
<accession>A0A836BYR6</accession>
<dbReference type="OrthoDB" id="526664at2759"/>
<evidence type="ECO:0000313" key="3">
    <source>
        <dbReference type="Proteomes" id="UP000612055"/>
    </source>
</evidence>
<keyword evidence="3" id="KW-1185">Reference proteome</keyword>
<reference evidence="2" key="1">
    <citation type="journal article" date="2020" name="bioRxiv">
        <title>Comparative genomics of Chlamydomonas.</title>
        <authorList>
            <person name="Craig R.J."/>
            <person name="Hasan A.R."/>
            <person name="Ness R.W."/>
            <person name="Keightley P.D."/>
        </authorList>
    </citation>
    <scope>NUCLEOTIDE SEQUENCE</scope>
    <source>
        <strain evidence="2">CCAP 11/70</strain>
    </source>
</reference>
<name>A0A836BYR6_9CHLO</name>
<gene>
    <name evidence="2" type="ORF">HYH03_009258</name>
</gene>
<sequence length="232" mass="24535">MADAPQRRQPELGRPSYDDEDDADTASLMGTSQASTVSSLFAGVCLGTSPPDAFNYQGKPNPYASLLASATAAAPAPAFLQLSLSTLLGCSEMLGHQMEDRGDIGRQQDPALLSQLDAASRTPLRNASQRPLFVVAPLDVLVTREGGHNRFHIIEINGTGISGLTNMAEGAVEEVLKSFSELPAHLTDPGCLVLVASSGQETYPPVSRTLHEKVLYVEALRRGFEAAGGWSG</sequence>
<dbReference type="Proteomes" id="UP000612055">
    <property type="component" value="Unassembled WGS sequence"/>
</dbReference>
<feature type="compositionally biased region" description="Basic and acidic residues" evidence="1">
    <location>
        <begin position="1"/>
        <end position="11"/>
    </location>
</feature>
<protein>
    <submittedName>
        <fullName evidence="2">Uncharacterized protein</fullName>
    </submittedName>
</protein>
<dbReference type="EMBL" id="JAEHOE010000044">
    <property type="protein sequence ID" value="KAG2492598.1"/>
    <property type="molecule type" value="Genomic_DNA"/>
</dbReference>
<organism evidence="2 3">
    <name type="scientific">Edaphochlamys debaryana</name>
    <dbReference type="NCBI Taxonomy" id="47281"/>
    <lineage>
        <taxon>Eukaryota</taxon>
        <taxon>Viridiplantae</taxon>
        <taxon>Chlorophyta</taxon>
        <taxon>core chlorophytes</taxon>
        <taxon>Chlorophyceae</taxon>
        <taxon>CS clade</taxon>
        <taxon>Chlamydomonadales</taxon>
        <taxon>Chlamydomonadales incertae sedis</taxon>
        <taxon>Edaphochlamys</taxon>
    </lineage>
</organism>
<comment type="caution">
    <text evidence="2">The sequence shown here is derived from an EMBL/GenBank/DDBJ whole genome shotgun (WGS) entry which is preliminary data.</text>
</comment>
<feature type="region of interest" description="Disordered" evidence="1">
    <location>
        <begin position="1"/>
        <end position="26"/>
    </location>
</feature>
<proteinExistence type="predicted"/>
<feature type="non-terminal residue" evidence="2">
    <location>
        <position position="232"/>
    </location>
</feature>
<dbReference type="AlphaFoldDB" id="A0A836BYR6"/>
<evidence type="ECO:0000256" key="1">
    <source>
        <dbReference type="SAM" id="MobiDB-lite"/>
    </source>
</evidence>